<dbReference type="STRING" id="545619.SAMN04489860_1274"/>
<organism evidence="2 3">
    <name type="scientific">Paraoerskovia marina</name>
    <dbReference type="NCBI Taxonomy" id="545619"/>
    <lineage>
        <taxon>Bacteria</taxon>
        <taxon>Bacillati</taxon>
        <taxon>Actinomycetota</taxon>
        <taxon>Actinomycetes</taxon>
        <taxon>Micrococcales</taxon>
        <taxon>Cellulomonadaceae</taxon>
        <taxon>Paraoerskovia</taxon>
    </lineage>
</organism>
<evidence type="ECO:0000256" key="1">
    <source>
        <dbReference type="SAM" id="MobiDB-lite"/>
    </source>
</evidence>
<proteinExistence type="predicted"/>
<sequence length="99" mass="11206">MPSSRRSRRRPWGAEHVPVDLDRATGGRRTESGHDGEWTVQRVRGSEKTYVCPGCRQDVAPGTAHVVAWANDSMFGAEAALADRRHWHTACWQARARRR</sequence>
<feature type="region of interest" description="Disordered" evidence="1">
    <location>
        <begin position="1"/>
        <end position="35"/>
    </location>
</feature>
<evidence type="ECO:0000313" key="2">
    <source>
        <dbReference type="EMBL" id="SDS31434.1"/>
    </source>
</evidence>
<evidence type="ECO:0000313" key="3">
    <source>
        <dbReference type="Proteomes" id="UP000185663"/>
    </source>
</evidence>
<accession>A0A1H1R6J6</accession>
<dbReference type="RefSeq" id="WP_083371980.1">
    <property type="nucleotide sequence ID" value="NZ_LT629776.1"/>
</dbReference>
<gene>
    <name evidence="2" type="ORF">SAMN04489860_1274</name>
</gene>
<dbReference type="AlphaFoldDB" id="A0A1H1R6J6"/>
<dbReference type="OrthoDB" id="3381577at2"/>
<reference evidence="2 3" key="1">
    <citation type="submission" date="2016-10" db="EMBL/GenBank/DDBJ databases">
        <authorList>
            <person name="de Groot N.N."/>
        </authorList>
    </citation>
    <scope>NUCLEOTIDE SEQUENCE [LARGE SCALE GENOMIC DNA]</scope>
    <source>
        <strain evidence="2 3">DSM 22126</strain>
    </source>
</reference>
<dbReference type="EMBL" id="LT629776">
    <property type="protein sequence ID" value="SDS31434.1"/>
    <property type="molecule type" value="Genomic_DNA"/>
</dbReference>
<protein>
    <recommendedName>
        <fullName evidence="4">ATP/GTP-binding protein</fullName>
    </recommendedName>
</protein>
<evidence type="ECO:0008006" key="4">
    <source>
        <dbReference type="Google" id="ProtNLM"/>
    </source>
</evidence>
<feature type="compositionally biased region" description="Basic residues" evidence="1">
    <location>
        <begin position="1"/>
        <end position="11"/>
    </location>
</feature>
<dbReference type="eggNOG" id="ENOG5032YDP">
    <property type="taxonomic scope" value="Bacteria"/>
</dbReference>
<name>A0A1H1R6J6_9CELL</name>
<keyword evidence="3" id="KW-1185">Reference proteome</keyword>
<feature type="compositionally biased region" description="Basic and acidic residues" evidence="1">
    <location>
        <begin position="17"/>
        <end position="35"/>
    </location>
</feature>
<dbReference type="Proteomes" id="UP000185663">
    <property type="component" value="Chromosome I"/>
</dbReference>